<reference evidence="2 3" key="1">
    <citation type="submission" date="2016-10" db="EMBL/GenBank/DDBJ databases">
        <authorList>
            <person name="de Groot N.N."/>
        </authorList>
    </citation>
    <scope>NUCLEOTIDE SEQUENCE [LARGE SCALE GENOMIC DNA]</scope>
    <source>
        <strain evidence="2 3">NE2</strain>
    </source>
</reference>
<proteinExistence type="predicted"/>
<dbReference type="Proteomes" id="UP000198755">
    <property type="component" value="Unassembled WGS sequence"/>
</dbReference>
<feature type="region of interest" description="Disordered" evidence="1">
    <location>
        <begin position="32"/>
        <end position="63"/>
    </location>
</feature>
<protein>
    <submittedName>
        <fullName evidence="2">Uncharacterized protein</fullName>
    </submittedName>
</protein>
<evidence type="ECO:0000313" key="2">
    <source>
        <dbReference type="EMBL" id="SFK88044.1"/>
    </source>
</evidence>
<dbReference type="AlphaFoldDB" id="A0A1I4D2W2"/>
<sequence>MNWRIVIDAFKRLDERLSDAVYFHGCTLAGLETPSSSSTRNRKCSTQEAASDGLHHHRERGYGYSERQFQNNSLRNLANDQRQSGVGAG</sequence>
<feature type="compositionally biased region" description="Polar residues" evidence="1">
    <location>
        <begin position="33"/>
        <end position="49"/>
    </location>
</feature>
<gene>
    <name evidence="2" type="ORF">SAMN05444581_13811</name>
</gene>
<evidence type="ECO:0000256" key="1">
    <source>
        <dbReference type="SAM" id="MobiDB-lite"/>
    </source>
</evidence>
<organism evidence="2 3">
    <name type="scientific">Methylocapsa palsarum</name>
    <dbReference type="NCBI Taxonomy" id="1612308"/>
    <lineage>
        <taxon>Bacteria</taxon>
        <taxon>Pseudomonadati</taxon>
        <taxon>Pseudomonadota</taxon>
        <taxon>Alphaproteobacteria</taxon>
        <taxon>Hyphomicrobiales</taxon>
        <taxon>Beijerinckiaceae</taxon>
        <taxon>Methylocapsa</taxon>
    </lineage>
</organism>
<accession>A0A1I4D2W2</accession>
<evidence type="ECO:0000313" key="3">
    <source>
        <dbReference type="Proteomes" id="UP000198755"/>
    </source>
</evidence>
<name>A0A1I4D2W2_9HYPH</name>
<keyword evidence="3" id="KW-1185">Reference proteome</keyword>
<dbReference type="EMBL" id="FOSN01000038">
    <property type="protein sequence ID" value="SFK88044.1"/>
    <property type="molecule type" value="Genomic_DNA"/>
</dbReference>